<evidence type="ECO:0000313" key="3">
    <source>
        <dbReference type="Proteomes" id="UP000770661"/>
    </source>
</evidence>
<feature type="compositionally biased region" description="Low complexity" evidence="1">
    <location>
        <begin position="255"/>
        <end position="265"/>
    </location>
</feature>
<dbReference type="PANTHER" id="PTHR46113:SF1">
    <property type="entry name" value="PEPTIDASE M17 LEUCYL AMINOPEPTIDASE N-TERMINAL DOMAIN-CONTAINING PROTEIN"/>
    <property type="match status" value="1"/>
</dbReference>
<evidence type="ECO:0000313" key="2">
    <source>
        <dbReference type="EMBL" id="KAG0719778.1"/>
    </source>
</evidence>
<dbReference type="PANTHER" id="PTHR46113">
    <property type="entry name" value="SNAC DOMAIN-CONTAINING PROTEIN"/>
    <property type="match status" value="1"/>
</dbReference>
<proteinExistence type="predicted"/>
<sequence length="812" mass="91529">MDWVLDKVVDQSDCGASVGNTKITDLVFADDAVIFAESLEVLVMALEALHEEAKPLGLEVSWLKTKVQMSSTRSTDKLWLVGDPATQELPSSVFPNREEVLCVLQYHAKLNPRDLSFSVRQTALSVQHQYSKANIPTIDPCDILKKVRRLHEEYNGLKKSKARTTGQTEENRANFVACLKNLFDVAHRDAMSKITIKEDRDFFEAQRKPGRQRKMGGMDQAWVEKETRTQQRRDDDGSRAAQESQAFAERQATVELESSTSSSSPEEQDVIASPPPKRSRRAPSQKKIISPQVSAALDRTNISDRKAAHVLLPFAEELGANTRELSLSASTINRQRKRHRQEKAAELKEKFAPDVPLTLHWDGKLMPSLTHEGVVDRLPILVSGEGVEKILAVPITDGKAEPTANTIHSVISEWAISDRIRALCFDTTATNTGSKGGVCVQLQQSLGRNLLHLACLHHMLEILLGTVFAALIPETSQSPDIAAFVRFQECWPYVEQDQYRTANEELKEDWVDDILKLCQGYLRKDHPRDDYRELLELAVVFLGGIPHGRKKIFFHKPGAVHRARWMARAIYALKMWIFAPQFAEYQKQRPSSSRAVKAAVPPKLDEFCIFIVRYYIRAWFSAACSANAPRNDLDLYKALAKETNKAIRESGLKALGRHMWYLSEVTVGRALFDDEMPLEEKRNVVANLRSMEGSKEPPPKVCVEEADLDNKTVASFVTKNTEKFLDLLDIDKGFLDVDPAMWGTNPMYQVGARRVRGLLVTNDAAERGVALVQDFTKNPRTKSEDQLQCLLQVVEDHRKMYPTAKKYGHCAT</sequence>
<keyword evidence="3" id="KW-1185">Reference proteome</keyword>
<dbReference type="Proteomes" id="UP000770661">
    <property type="component" value="Unassembled WGS sequence"/>
</dbReference>
<name>A0A8J5CEV2_CHIOP</name>
<evidence type="ECO:0000256" key="1">
    <source>
        <dbReference type="SAM" id="MobiDB-lite"/>
    </source>
</evidence>
<accession>A0A8J5CEV2</accession>
<dbReference type="OrthoDB" id="6376573at2759"/>
<gene>
    <name evidence="2" type="ORF">GWK47_049796</name>
</gene>
<reference evidence="2" key="1">
    <citation type="submission" date="2020-07" db="EMBL/GenBank/DDBJ databases">
        <title>The High-quality genome of the commercially important snow crab, Chionoecetes opilio.</title>
        <authorList>
            <person name="Jeong J.-H."/>
            <person name="Ryu S."/>
        </authorList>
    </citation>
    <scope>NUCLEOTIDE SEQUENCE</scope>
    <source>
        <strain evidence="2">MADBK_172401_WGS</strain>
        <tissue evidence="2">Digestive gland</tissue>
    </source>
</reference>
<protein>
    <submittedName>
        <fullName evidence="2">Uncharacterized protein</fullName>
    </submittedName>
</protein>
<feature type="region of interest" description="Disordered" evidence="1">
    <location>
        <begin position="205"/>
        <end position="288"/>
    </location>
</feature>
<dbReference type="EMBL" id="JACEEZ010013961">
    <property type="protein sequence ID" value="KAG0719778.1"/>
    <property type="molecule type" value="Genomic_DNA"/>
</dbReference>
<dbReference type="AlphaFoldDB" id="A0A8J5CEV2"/>
<comment type="caution">
    <text evidence="2">The sequence shown here is derived from an EMBL/GenBank/DDBJ whole genome shotgun (WGS) entry which is preliminary data.</text>
</comment>
<organism evidence="2 3">
    <name type="scientific">Chionoecetes opilio</name>
    <name type="common">Atlantic snow crab</name>
    <name type="synonym">Cancer opilio</name>
    <dbReference type="NCBI Taxonomy" id="41210"/>
    <lineage>
        <taxon>Eukaryota</taxon>
        <taxon>Metazoa</taxon>
        <taxon>Ecdysozoa</taxon>
        <taxon>Arthropoda</taxon>
        <taxon>Crustacea</taxon>
        <taxon>Multicrustacea</taxon>
        <taxon>Malacostraca</taxon>
        <taxon>Eumalacostraca</taxon>
        <taxon>Eucarida</taxon>
        <taxon>Decapoda</taxon>
        <taxon>Pleocyemata</taxon>
        <taxon>Brachyura</taxon>
        <taxon>Eubrachyura</taxon>
        <taxon>Majoidea</taxon>
        <taxon>Majidae</taxon>
        <taxon>Chionoecetes</taxon>
    </lineage>
</organism>
<feature type="compositionally biased region" description="Basic and acidic residues" evidence="1">
    <location>
        <begin position="222"/>
        <end position="238"/>
    </location>
</feature>